<keyword evidence="3" id="KW-0677">Repeat</keyword>
<keyword evidence="4" id="KW-0325">Glycoprotein</keyword>
<dbReference type="Pfam" id="PF13855">
    <property type="entry name" value="LRR_8"/>
    <property type="match status" value="4"/>
</dbReference>
<evidence type="ECO:0008006" key="9">
    <source>
        <dbReference type="Google" id="ProtNLM"/>
    </source>
</evidence>
<evidence type="ECO:0000256" key="3">
    <source>
        <dbReference type="ARBA" id="ARBA00022737"/>
    </source>
</evidence>
<dbReference type="InterPro" id="IPR001611">
    <property type="entry name" value="Leu-rich_rpt"/>
</dbReference>
<evidence type="ECO:0000256" key="6">
    <source>
        <dbReference type="SAM" id="SignalP"/>
    </source>
</evidence>
<keyword evidence="5" id="KW-0472">Membrane</keyword>
<keyword evidence="5" id="KW-0812">Transmembrane</keyword>
<reference evidence="7" key="1">
    <citation type="submission" date="2020-10" db="EMBL/GenBank/DDBJ databases">
        <title>Chromosome-scale genome assembly of the Allis shad, Alosa alosa.</title>
        <authorList>
            <person name="Margot Z."/>
            <person name="Christophe K."/>
            <person name="Cabau C."/>
            <person name="Louis A."/>
            <person name="Berthelot C."/>
            <person name="Parey E."/>
            <person name="Roest Crollius H."/>
            <person name="Montfort J."/>
            <person name="Robinson-Rechavi M."/>
            <person name="Bucao C."/>
            <person name="Bouchez O."/>
            <person name="Gislard M."/>
            <person name="Lluch J."/>
            <person name="Milhes M."/>
            <person name="Lampietro C."/>
            <person name="Lopez Roques C."/>
            <person name="Donnadieu C."/>
            <person name="Braasch I."/>
            <person name="Desvignes T."/>
            <person name="Postlethwait J."/>
            <person name="Bobe J."/>
            <person name="Guiguen Y."/>
        </authorList>
    </citation>
    <scope>NUCLEOTIDE SEQUENCE</scope>
    <source>
        <strain evidence="7">M-15738</strain>
        <tissue evidence="7">Blood</tissue>
    </source>
</reference>
<dbReference type="FunFam" id="3.80.10.10:FF:000770">
    <property type="entry name" value="Uncharacterized protein"/>
    <property type="match status" value="1"/>
</dbReference>
<keyword evidence="8" id="KW-1185">Reference proteome</keyword>
<dbReference type="InterPro" id="IPR032675">
    <property type="entry name" value="LRR_dom_sf"/>
</dbReference>
<evidence type="ECO:0000313" key="8">
    <source>
        <dbReference type="Proteomes" id="UP000823561"/>
    </source>
</evidence>
<dbReference type="Gene3D" id="3.80.10.10">
    <property type="entry name" value="Ribonuclease Inhibitor"/>
    <property type="match status" value="4"/>
</dbReference>
<proteinExistence type="predicted"/>
<dbReference type="PROSITE" id="PS51450">
    <property type="entry name" value="LRR"/>
    <property type="match status" value="7"/>
</dbReference>
<dbReference type="InterPro" id="IPR003591">
    <property type="entry name" value="Leu-rich_rpt_typical-subtyp"/>
</dbReference>
<comment type="caution">
    <text evidence="7">The sequence shown here is derived from an EMBL/GenBank/DDBJ whole genome shotgun (WGS) entry which is preliminary data.</text>
</comment>
<keyword evidence="5" id="KW-1133">Transmembrane helix</keyword>
<dbReference type="AlphaFoldDB" id="A0AAV6G2Q5"/>
<dbReference type="Proteomes" id="UP000823561">
    <property type="component" value="Chromosome 16"/>
</dbReference>
<name>A0AAV6G2Q5_9TELE</name>
<feature type="transmembrane region" description="Helical" evidence="5">
    <location>
        <begin position="636"/>
        <end position="661"/>
    </location>
</feature>
<evidence type="ECO:0000256" key="4">
    <source>
        <dbReference type="ARBA" id="ARBA00023180"/>
    </source>
</evidence>
<organism evidence="7 8">
    <name type="scientific">Alosa alosa</name>
    <name type="common">allis shad</name>
    <dbReference type="NCBI Taxonomy" id="278164"/>
    <lineage>
        <taxon>Eukaryota</taxon>
        <taxon>Metazoa</taxon>
        <taxon>Chordata</taxon>
        <taxon>Craniata</taxon>
        <taxon>Vertebrata</taxon>
        <taxon>Euteleostomi</taxon>
        <taxon>Actinopterygii</taxon>
        <taxon>Neopterygii</taxon>
        <taxon>Teleostei</taxon>
        <taxon>Clupei</taxon>
        <taxon>Clupeiformes</taxon>
        <taxon>Clupeoidei</taxon>
        <taxon>Clupeidae</taxon>
        <taxon>Alosa</taxon>
    </lineage>
</organism>
<sequence>MPVLSLFPTLGLTLGYLMMTAFCHPPVSACKLTQRMALCDAQQLVSVPGDLPENIEDLSLNNNHIKALENGCLSRYRQLRSLSCANNDLETVGSNVFRDLLHLESLNLAENMLRYGDGQTGQFLRFLSSLKVLDLSSNSITEDMASELLQNLTSLERLSLSRNLLSRLDDSIFSDLHQLKELNLERNQLYEIDGAFDNLNNLQRLNLAFNLLPCLVQFEMTQLLVLNASHNNIEWFITNQDLKETFQLETLDLSDNKLLFFPFLPASSHLRNLLLSQNKISFYHHLANMSRTNWTNSIVFYNLQGNVSNVTAELWDETLHGDMSSLELLDLSGNLIANFPRGFLLQMPHLYQLKLRTNCMESLNVSSGELPATLHELDVSNNRVTTLHAGQRAVSDLNNLTHLNLSLNDIQRLPPKLFSSLPRLSTADLSYNTIGVCDQNEDTNASYTDCLVWGKIGSLRQLHLAGCNIVDLSPSAFEGSPLVHLELSNNVGLHLKPNSLAGLAGTLQHLGLGNTGLLNFDFSPFHHLRYLNISKNSISQLPESLMELDLKLLDLSGNNLTTIPSEQASRLAQTLESVFVNGNRFNCCHLNWYRTFEKLVNIVDLAEVRCFDQTHKTQNVVHFDSHKCGANNEESIWWYILLLSSMIVIFLSITGLIFLTLKPRVLPNAIKKKCWKATSY</sequence>
<feature type="signal peptide" evidence="6">
    <location>
        <begin position="1"/>
        <end position="29"/>
    </location>
</feature>
<gene>
    <name evidence="7" type="ORF">AALO_G00209210</name>
</gene>
<evidence type="ECO:0000256" key="2">
    <source>
        <dbReference type="ARBA" id="ARBA00022729"/>
    </source>
</evidence>
<evidence type="ECO:0000313" key="7">
    <source>
        <dbReference type="EMBL" id="KAG5268186.1"/>
    </source>
</evidence>
<dbReference type="SMART" id="SM00369">
    <property type="entry name" value="LRR_TYP"/>
    <property type="match status" value="13"/>
</dbReference>
<dbReference type="PANTHER" id="PTHR24373">
    <property type="entry name" value="SLIT RELATED LEUCINE-RICH REPEAT NEURONAL PROTEIN"/>
    <property type="match status" value="1"/>
</dbReference>
<evidence type="ECO:0000256" key="1">
    <source>
        <dbReference type="ARBA" id="ARBA00022614"/>
    </source>
</evidence>
<accession>A0AAV6G2Q5</accession>
<evidence type="ECO:0000256" key="5">
    <source>
        <dbReference type="SAM" id="Phobius"/>
    </source>
</evidence>
<protein>
    <recommendedName>
        <fullName evidence="9">Negative regulator of reactive oxygen species</fullName>
    </recommendedName>
</protein>
<keyword evidence="2 6" id="KW-0732">Signal</keyword>
<dbReference type="Pfam" id="PF00560">
    <property type="entry name" value="LRR_1"/>
    <property type="match status" value="3"/>
</dbReference>
<dbReference type="SUPFAM" id="SSF52058">
    <property type="entry name" value="L domain-like"/>
    <property type="match status" value="2"/>
</dbReference>
<dbReference type="EMBL" id="JADWDJ010000016">
    <property type="protein sequence ID" value="KAG5268186.1"/>
    <property type="molecule type" value="Genomic_DNA"/>
</dbReference>
<keyword evidence="1" id="KW-0433">Leucine-rich repeat</keyword>
<dbReference type="PANTHER" id="PTHR24373:SF262">
    <property type="entry name" value="LEUCINE-RICH REPEAT-CONTAINING PROTEIN 15"/>
    <property type="match status" value="1"/>
</dbReference>
<dbReference type="InterPro" id="IPR050328">
    <property type="entry name" value="Dev_Immune_Receptor"/>
</dbReference>
<feature type="chain" id="PRO_5043349740" description="Negative regulator of reactive oxygen species" evidence="6">
    <location>
        <begin position="30"/>
        <end position="680"/>
    </location>
</feature>